<gene>
    <name evidence="1" type="ORF">JOC73_000671</name>
</gene>
<dbReference type="Proteomes" id="UP001314796">
    <property type="component" value="Unassembled WGS sequence"/>
</dbReference>
<organism evidence="1 2">
    <name type="scientific">Alkaliphilus hydrothermalis</name>
    <dbReference type="NCBI Taxonomy" id="1482730"/>
    <lineage>
        <taxon>Bacteria</taxon>
        <taxon>Bacillati</taxon>
        <taxon>Bacillota</taxon>
        <taxon>Clostridia</taxon>
        <taxon>Peptostreptococcales</taxon>
        <taxon>Natronincolaceae</taxon>
        <taxon>Alkaliphilus</taxon>
    </lineage>
</organism>
<evidence type="ECO:0000313" key="2">
    <source>
        <dbReference type="Proteomes" id="UP001314796"/>
    </source>
</evidence>
<keyword evidence="2" id="KW-1185">Reference proteome</keyword>
<reference evidence="1 2" key="1">
    <citation type="submission" date="2021-01" db="EMBL/GenBank/DDBJ databases">
        <title>Genomic Encyclopedia of Type Strains, Phase IV (KMG-IV): sequencing the most valuable type-strain genomes for metagenomic binning, comparative biology and taxonomic classification.</title>
        <authorList>
            <person name="Goeker M."/>
        </authorList>
    </citation>
    <scope>NUCLEOTIDE SEQUENCE [LARGE SCALE GENOMIC DNA]</scope>
    <source>
        <strain evidence="1 2">DSM 25890</strain>
    </source>
</reference>
<comment type="caution">
    <text evidence="1">The sequence shown here is derived from an EMBL/GenBank/DDBJ whole genome shotgun (WGS) entry which is preliminary data.</text>
</comment>
<dbReference type="RefSeq" id="WP_204400443.1">
    <property type="nucleotide sequence ID" value="NZ_JAFBEE010000003.1"/>
</dbReference>
<evidence type="ECO:0008006" key="3">
    <source>
        <dbReference type="Google" id="ProtNLM"/>
    </source>
</evidence>
<accession>A0ABS2NMI8</accession>
<evidence type="ECO:0000313" key="1">
    <source>
        <dbReference type="EMBL" id="MBM7614160.1"/>
    </source>
</evidence>
<name>A0ABS2NMI8_9FIRM</name>
<sequence length="217" mass="25558">MTYNAIEEYKNYINTSLHKDESKSFDRYHVFSEMAKQFSIKKAMYPGSYIHITPSFIIPEVIYVDTDKKALKFFKNEKEIINYIESNKIYSDRTIVRFEPKDYWMNLSVSKGYCDLLISQYAGFISQACKKYLKKGGVLLANDSHGDAAMAYVDAEFEFIGVLEYGNGKYNFSNEDLERYFTFKRDRPIDITKVKKLMKGPRYKHTAEYYIFEKISD</sequence>
<dbReference type="EMBL" id="JAFBEE010000003">
    <property type="protein sequence ID" value="MBM7614160.1"/>
    <property type="molecule type" value="Genomic_DNA"/>
</dbReference>
<protein>
    <recommendedName>
        <fullName evidence="3">Class I SAM-dependent methyltransferase</fullName>
    </recommendedName>
</protein>
<proteinExistence type="predicted"/>